<sequence>MKDAVIVGGGLAGLSAAWRLRHWDTVLLESEHRVGGRIRSERRGDYWLNWGGHVFAGEGSSTDALLGEVGVSAVQIPGSLQALSMNGKFIREGHIATYPFRIPMSLSSRIDTLRAGLKVVAGVAKYTGVVRKRPGESGAQRQQRIYDFENESTFEDFIGDLSEDAAALFKTTVTRSAGDMDQISAGAGIGYFSLVLGFGQGLSRGIVGGPSTLTGSIAAALGDRVQLGAAVQEVVHRKDSVLVRYLQGGVAREVEARTVILATTADVSHRIGVDLPEELRGALAQIKYGPHVSTAFLTDETTARPWDDIYAIAAPKRSFAIALNQASIVRGTESVRKPGGSFMTFSPAALGRALLDKSDEEVVQTHLADLDAVLGHGFADSVVEAQTDRWAVASPYCFPGRAKIQSTLMRGTDRVFLAGDYLGTLYTESSITTGFSAAQEAASLLATERQGAVQPLRLASGA</sequence>
<evidence type="ECO:0000259" key="1">
    <source>
        <dbReference type="Pfam" id="PF01593"/>
    </source>
</evidence>
<dbReference type="GO" id="GO:0016491">
    <property type="term" value="F:oxidoreductase activity"/>
    <property type="evidence" value="ECO:0007669"/>
    <property type="project" value="UniProtKB-KW"/>
</dbReference>
<dbReference type="PANTHER" id="PTHR42923:SF3">
    <property type="entry name" value="PROTOPORPHYRINOGEN OXIDASE"/>
    <property type="match status" value="1"/>
</dbReference>
<accession>A0ABU9X3T7</accession>
<dbReference type="EC" id="1.-.-.-" evidence="2"/>
<dbReference type="InterPro" id="IPR002937">
    <property type="entry name" value="Amino_oxidase"/>
</dbReference>
<dbReference type="Pfam" id="PF01593">
    <property type="entry name" value="Amino_oxidase"/>
    <property type="match status" value="1"/>
</dbReference>
<protein>
    <submittedName>
        <fullName evidence="2">NAD(P)/FAD-dependent oxidoreductase</fullName>
        <ecNumber evidence="2">1.-.-.-</ecNumber>
    </submittedName>
</protein>
<feature type="domain" description="Amine oxidase" evidence="1">
    <location>
        <begin position="11"/>
        <end position="440"/>
    </location>
</feature>
<dbReference type="SUPFAM" id="SSF51905">
    <property type="entry name" value="FAD/NAD(P)-binding domain"/>
    <property type="match status" value="1"/>
</dbReference>
<name>A0ABU9X3T7_9MICC</name>
<dbReference type="EMBL" id="JBDFRB010000017">
    <property type="protein sequence ID" value="MEN2745712.1"/>
    <property type="molecule type" value="Genomic_DNA"/>
</dbReference>
<dbReference type="Gene3D" id="3.50.50.60">
    <property type="entry name" value="FAD/NAD(P)-binding domain"/>
    <property type="match status" value="1"/>
</dbReference>
<evidence type="ECO:0000313" key="2">
    <source>
        <dbReference type="EMBL" id="MEN2745712.1"/>
    </source>
</evidence>
<comment type="caution">
    <text evidence="2">The sequence shown here is derived from an EMBL/GenBank/DDBJ whole genome shotgun (WGS) entry which is preliminary data.</text>
</comment>
<keyword evidence="3" id="KW-1185">Reference proteome</keyword>
<dbReference type="RefSeq" id="WP_345886239.1">
    <property type="nucleotide sequence ID" value="NZ_JBDFRB010000017.1"/>
</dbReference>
<dbReference type="InterPro" id="IPR050464">
    <property type="entry name" value="Zeta_carotene_desat/Oxidored"/>
</dbReference>
<proteinExistence type="predicted"/>
<organism evidence="2 3">
    <name type="scientific">Sinomonas halotolerans</name>
    <dbReference type="NCBI Taxonomy" id="1644133"/>
    <lineage>
        <taxon>Bacteria</taxon>
        <taxon>Bacillati</taxon>
        <taxon>Actinomycetota</taxon>
        <taxon>Actinomycetes</taxon>
        <taxon>Micrococcales</taxon>
        <taxon>Micrococcaceae</taxon>
        <taxon>Sinomonas</taxon>
    </lineage>
</organism>
<dbReference type="PANTHER" id="PTHR42923">
    <property type="entry name" value="PROTOPORPHYRINOGEN OXIDASE"/>
    <property type="match status" value="1"/>
</dbReference>
<evidence type="ECO:0000313" key="3">
    <source>
        <dbReference type="Proteomes" id="UP001422074"/>
    </source>
</evidence>
<keyword evidence="2" id="KW-0560">Oxidoreductase</keyword>
<gene>
    <name evidence="2" type="ORF">ABCQ75_14380</name>
</gene>
<dbReference type="Proteomes" id="UP001422074">
    <property type="component" value="Unassembled WGS sequence"/>
</dbReference>
<dbReference type="InterPro" id="IPR036188">
    <property type="entry name" value="FAD/NAD-bd_sf"/>
</dbReference>
<reference evidence="2 3" key="1">
    <citation type="submission" date="2024-05" db="EMBL/GenBank/DDBJ databases">
        <title>Sinomonas sp. nov., isolated from a waste landfill.</title>
        <authorList>
            <person name="Zhao Y."/>
        </authorList>
    </citation>
    <scope>NUCLEOTIDE SEQUENCE [LARGE SCALE GENOMIC DNA]</scope>
    <source>
        <strain evidence="2 3">CCTCC AB2014300</strain>
    </source>
</reference>